<reference evidence="1" key="1">
    <citation type="submission" date="2025-08" db="UniProtKB">
        <authorList>
            <consortium name="RefSeq"/>
        </authorList>
    </citation>
    <scope>IDENTIFICATION</scope>
    <source>
        <tissue evidence="1">Whole insect</tissue>
    </source>
</reference>
<evidence type="ECO:0000313" key="1">
    <source>
        <dbReference type="RefSeq" id="XP_028152973.1"/>
    </source>
</evidence>
<accession>A0A6P7H5J1</accession>
<dbReference type="RefSeq" id="XP_028152973.1">
    <property type="nucleotide sequence ID" value="XM_028297172.1"/>
</dbReference>
<protein>
    <submittedName>
        <fullName evidence="1">Uncharacterized protein LOC114346430</fullName>
    </submittedName>
</protein>
<sequence>MANLVGYTLTSNTIFNYKYKPRFGQEIHRATLTARFVNDFLCTIVVFNVNESKMKTQQDRNDEDLTTVNKILENFDIDRKSIKVFRLGKFTPMKTRPIKVILPSKEKVMSVLKNKQLIKEAGIKIFADQTNQQREYYKKVQNELQNLIDSGDLIQMLYI</sequence>
<organism evidence="1">
    <name type="scientific">Diabrotica virgifera virgifera</name>
    <name type="common">western corn rootworm</name>
    <dbReference type="NCBI Taxonomy" id="50390"/>
    <lineage>
        <taxon>Eukaryota</taxon>
        <taxon>Metazoa</taxon>
        <taxon>Ecdysozoa</taxon>
        <taxon>Arthropoda</taxon>
        <taxon>Hexapoda</taxon>
        <taxon>Insecta</taxon>
        <taxon>Pterygota</taxon>
        <taxon>Neoptera</taxon>
        <taxon>Endopterygota</taxon>
        <taxon>Coleoptera</taxon>
        <taxon>Polyphaga</taxon>
        <taxon>Cucujiformia</taxon>
        <taxon>Chrysomeloidea</taxon>
        <taxon>Chrysomelidae</taxon>
        <taxon>Galerucinae</taxon>
        <taxon>Diabroticina</taxon>
        <taxon>Diabroticites</taxon>
        <taxon>Diabrotica</taxon>
    </lineage>
</organism>
<dbReference type="InParanoid" id="A0A6P7H5J1"/>
<dbReference type="AlphaFoldDB" id="A0A6P7H5J1"/>
<proteinExistence type="predicted"/>
<name>A0A6P7H5J1_DIAVI</name>
<gene>
    <name evidence="1" type="primary">LOC114346430</name>
</gene>